<sequence>MHTWRLARGLLLWFGMTAVAGKNLIIDTDLFSDCDDASALLLAATSPKVNLLAVNINYPSSYSALAASAILSHYGHREVPIGISRPISNETFIDTWSYELGEYASKVGYHWRCDDCAVRWGHVDNDVRDPVALYRKTLSEAADGSITIASLGFLNNLSGLLNSTADSYSELTGPELVERKVAELVVMGGGYPSGHEFNFWGYDPSATAHVVNSWKGPVVFSGAELGGNVSSGGGLMARGPPSDPVRAAYLYYTYNTSRFSWDPLTVLYAMQGLGELFEFGNDAGYNFVHANGSNAWVADDSATNQHWLKLKVDNVTAARSLDEMMLEASWSVAPKADGTPTPTPTPDGASHSAKRATRPRQYTLHHHEEL</sequence>
<dbReference type="Proteomes" id="UP000034680">
    <property type="component" value="Unassembled WGS sequence"/>
</dbReference>
<reference evidence="5 6" key="2">
    <citation type="submission" date="2015-05" db="EMBL/GenBank/DDBJ databases">
        <authorList>
            <person name="Morales-Cruz A."/>
            <person name="Amrine K.C."/>
            <person name="Cantu D."/>
        </authorList>
    </citation>
    <scope>NUCLEOTIDE SEQUENCE [LARGE SCALE GENOMIC DNA]</scope>
    <source>
        <strain evidence="5">DA912</strain>
    </source>
</reference>
<comment type="similarity">
    <text evidence="1">Belongs to the IUNH family.</text>
</comment>
<dbReference type="Gene3D" id="3.90.245.10">
    <property type="entry name" value="Ribonucleoside hydrolase-like"/>
    <property type="match status" value="1"/>
</dbReference>
<dbReference type="OrthoDB" id="187522at2759"/>
<dbReference type="Pfam" id="PF01156">
    <property type="entry name" value="IU_nuc_hydro"/>
    <property type="match status" value="1"/>
</dbReference>
<name>A0A0G2HFW4_9PEZI</name>
<dbReference type="PANTHER" id="PTHR43264:SF1">
    <property type="entry name" value="INOSINE_URIDINE-PREFERRING NUCLEOSIDE HYDROLASE DOMAIN-CONTAINING PROTEIN"/>
    <property type="match status" value="1"/>
</dbReference>
<evidence type="ECO:0000256" key="2">
    <source>
        <dbReference type="SAM" id="MobiDB-lite"/>
    </source>
</evidence>
<dbReference type="SUPFAM" id="SSF53590">
    <property type="entry name" value="Nucleoside hydrolase"/>
    <property type="match status" value="1"/>
</dbReference>
<feature type="region of interest" description="Disordered" evidence="2">
    <location>
        <begin position="332"/>
        <end position="370"/>
    </location>
</feature>
<dbReference type="InterPro" id="IPR036452">
    <property type="entry name" value="Ribo_hydro-like"/>
</dbReference>
<keyword evidence="5" id="KW-0378">Hydrolase</keyword>
<protein>
    <submittedName>
        <fullName evidence="5">Putative inosine uridine-preferring nucleoside hydrolase</fullName>
    </submittedName>
</protein>
<dbReference type="AlphaFoldDB" id="A0A0G2HFW4"/>
<accession>A0A0G2HFW4</accession>
<keyword evidence="3" id="KW-0732">Signal</keyword>
<gene>
    <name evidence="5" type="ORF">UCDDA912_g06034</name>
</gene>
<dbReference type="STRING" id="1214573.A0A0G2HFW4"/>
<comment type="caution">
    <text evidence="5">The sequence shown here is derived from an EMBL/GenBank/DDBJ whole genome shotgun (WGS) entry which is preliminary data.</text>
</comment>
<dbReference type="CDD" id="cd02652">
    <property type="entry name" value="nuc_hydro_2"/>
    <property type="match status" value="1"/>
</dbReference>
<organism evidence="5 6">
    <name type="scientific">Diaporthe ampelina</name>
    <dbReference type="NCBI Taxonomy" id="1214573"/>
    <lineage>
        <taxon>Eukaryota</taxon>
        <taxon>Fungi</taxon>
        <taxon>Dikarya</taxon>
        <taxon>Ascomycota</taxon>
        <taxon>Pezizomycotina</taxon>
        <taxon>Sordariomycetes</taxon>
        <taxon>Sordariomycetidae</taxon>
        <taxon>Diaporthales</taxon>
        <taxon>Diaporthaceae</taxon>
        <taxon>Diaporthe</taxon>
    </lineage>
</organism>
<feature type="chain" id="PRO_5002545169" evidence="3">
    <location>
        <begin position="22"/>
        <end position="370"/>
    </location>
</feature>
<evidence type="ECO:0000259" key="4">
    <source>
        <dbReference type="Pfam" id="PF01156"/>
    </source>
</evidence>
<dbReference type="PANTHER" id="PTHR43264">
    <property type="match status" value="1"/>
</dbReference>
<proteinExistence type="inferred from homology"/>
<feature type="domain" description="Inosine/uridine-preferring nucleoside hydrolase" evidence="4">
    <location>
        <begin position="24"/>
        <end position="229"/>
    </location>
</feature>
<feature type="signal peptide" evidence="3">
    <location>
        <begin position="1"/>
        <end position="21"/>
    </location>
</feature>
<evidence type="ECO:0000256" key="3">
    <source>
        <dbReference type="SAM" id="SignalP"/>
    </source>
</evidence>
<evidence type="ECO:0000256" key="1">
    <source>
        <dbReference type="ARBA" id="ARBA00009176"/>
    </source>
</evidence>
<dbReference type="EMBL" id="LCUC01000220">
    <property type="protein sequence ID" value="KKY34003.1"/>
    <property type="molecule type" value="Genomic_DNA"/>
</dbReference>
<reference evidence="5 6" key="1">
    <citation type="submission" date="2015-05" db="EMBL/GenBank/DDBJ databases">
        <title>Distinctive expansion of gene families associated with plant cell wall degradation and secondary metabolism in the genomes of grapevine trunk pathogens.</title>
        <authorList>
            <person name="Lawrence D.P."/>
            <person name="Travadon R."/>
            <person name="Rolshausen P.E."/>
            <person name="Baumgartner K."/>
        </authorList>
    </citation>
    <scope>NUCLEOTIDE SEQUENCE [LARGE SCALE GENOMIC DNA]</scope>
    <source>
        <strain evidence="5">DA912</strain>
    </source>
</reference>
<keyword evidence="6" id="KW-1185">Reference proteome</keyword>
<dbReference type="GO" id="GO:0016799">
    <property type="term" value="F:hydrolase activity, hydrolyzing N-glycosyl compounds"/>
    <property type="evidence" value="ECO:0007669"/>
    <property type="project" value="InterPro"/>
</dbReference>
<dbReference type="InterPro" id="IPR001910">
    <property type="entry name" value="Inosine/uridine_hydrolase_dom"/>
</dbReference>
<evidence type="ECO:0000313" key="5">
    <source>
        <dbReference type="EMBL" id="KKY34003.1"/>
    </source>
</evidence>
<evidence type="ECO:0000313" key="6">
    <source>
        <dbReference type="Proteomes" id="UP000034680"/>
    </source>
</evidence>